<keyword evidence="4" id="KW-0862">Zinc</keyword>
<dbReference type="SMART" id="SM00105">
    <property type="entry name" value="ArfGap"/>
    <property type="match status" value="1"/>
</dbReference>
<feature type="coiled-coil region" evidence="6">
    <location>
        <begin position="268"/>
        <end position="304"/>
    </location>
</feature>
<feature type="compositionally biased region" description="Gly residues" evidence="7">
    <location>
        <begin position="430"/>
        <end position="439"/>
    </location>
</feature>
<evidence type="ECO:0000256" key="6">
    <source>
        <dbReference type="SAM" id="Coils"/>
    </source>
</evidence>
<feature type="non-terminal residue" evidence="9">
    <location>
        <position position="450"/>
    </location>
</feature>
<keyword evidence="1" id="KW-0343">GTPase activation</keyword>
<dbReference type="EMBL" id="KN823114">
    <property type="protein sequence ID" value="KIO22277.1"/>
    <property type="molecule type" value="Genomic_DNA"/>
</dbReference>
<feature type="region of interest" description="Disordered" evidence="7">
    <location>
        <begin position="155"/>
        <end position="261"/>
    </location>
</feature>
<feature type="region of interest" description="Disordered" evidence="7">
    <location>
        <begin position="389"/>
        <end position="450"/>
    </location>
</feature>
<dbReference type="InterPro" id="IPR001164">
    <property type="entry name" value="ArfGAP_dom"/>
</dbReference>
<dbReference type="PRINTS" id="PR00405">
    <property type="entry name" value="REVINTRACTNG"/>
</dbReference>
<dbReference type="OrthoDB" id="983479at2759"/>
<dbReference type="Gene3D" id="1.10.220.150">
    <property type="entry name" value="Arf GTPase activating protein"/>
    <property type="match status" value="1"/>
</dbReference>
<dbReference type="GO" id="GO:0005096">
    <property type="term" value="F:GTPase activator activity"/>
    <property type="evidence" value="ECO:0007669"/>
    <property type="project" value="UniProtKB-KW"/>
</dbReference>
<dbReference type="GO" id="GO:0008270">
    <property type="term" value="F:zinc ion binding"/>
    <property type="evidence" value="ECO:0007669"/>
    <property type="project" value="UniProtKB-KW"/>
</dbReference>
<evidence type="ECO:0000313" key="10">
    <source>
        <dbReference type="Proteomes" id="UP000054248"/>
    </source>
</evidence>
<dbReference type="STRING" id="1051891.A0A0C3LLQ4"/>
<dbReference type="GO" id="GO:0048205">
    <property type="term" value="P:COPI coating of Golgi vesicle"/>
    <property type="evidence" value="ECO:0007669"/>
    <property type="project" value="TreeGrafter"/>
</dbReference>
<gene>
    <name evidence="9" type="ORF">M407DRAFT_245233</name>
</gene>
<evidence type="ECO:0000259" key="8">
    <source>
        <dbReference type="PROSITE" id="PS50115"/>
    </source>
</evidence>
<dbReference type="FunFam" id="1.10.220.150:FF:000004">
    <property type="entry name" value="Putative ADP-ribosylation factor GTPase-activating protein 2"/>
    <property type="match status" value="1"/>
</dbReference>
<keyword evidence="10" id="KW-1185">Reference proteome</keyword>
<evidence type="ECO:0000256" key="1">
    <source>
        <dbReference type="ARBA" id="ARBA00022468"/>
    </source>
</evidence>
<feature type="compositionally biased region" description="Low complexity" evidence="7">
    <location>
        <begin position="211"/>
        <end position="239"/>
    </location>
</feature>
<evidence type="ECO:0000313" key="9">
    <source>
        <dbReference type="EMBL" id="KIO22277.1"/>
    </source>
</evidence>
<feature type="compositionally biased region" description="Basic and acidic residues" evidence="7">
    <location>
        <begin position="363"/>
        <end position="372"/>
    </location>
</feature>
<evidence type="ECO:0000256" key="4">
    <source>
        <dbReference type="ARBA" id="ARBA00022833"/>
    </source>
</evidence>
<dbReference type="InterPro" id="IPR037278">
    <property type="entry name" value="ARFGAP/RecO"/>
</dbReference>
<keyword evidence="6" id="KW-0175">Coiled coil</keyword>
<name>A0A0C3LLQ4_9AGAM</name>
<evidence type="ECO:0000256" key="2">
    <source>
        <dbReference type="ARBA" id="ARBA00022723"/>
    </source>
</evidence>
<dbReference type="PANTHER" id="PTHR45686">
    <property type="entry name" value="ADP-RIBOSYLATION FACTOR GTPASE ACTIVATING PROTEIN 3, ISOFORM H-RELATED"/>
    <property type="match status" value="1"/>
</dbReference>
<dbReference type="AlphaFoldDB" id="A0A0C3LLQ4"/>
<dbReference type="HOGENOM" id="CLU_023062_7_0_1"/>
<proteinExistence type="predicted"/>
<evidence type="ECO:0000256" key="7">
    <source>
        <dbReference type="SAM" id="MobiDB-lite"/>
    </source>
</evidence>
<dbReference type="InterPro" id="IPR038508">
    <property type="entry name" value="ArfGAP_dom_sf"/>
</dbReference>
<organism evidence="9 10">
    <name type="scientific">Tulasnella calospora MUT 4182</name>
    <dbReference type="NCBI Taxonomy" id="1051891"/>
    <lineage>
        <taxon>Eukaryota</taxon>
        <taxon>Fungi</taxon>
        <taxon>Dikarya</taxon>
        <taxon>Basidiomycota</taxon>
        <taxon>Agaricomycotina</taxon>
        <taxon>Agaricomycetes</taxon>
        <taxon>Cantharellales</taxon>
        <taxon>Tulasnellaceae</taxon>
        <taxon>Tulasnella</taxon>
    </lineage>
</organism>
<dbReference type="PROSITE" id="PS50115">
    <property type="entry name" value="ARFGAP"/>
    <property type="match status" value="1"/>
</dbReference>
<keyword evidence="3 5" id="KW-0863">Zinc-finger</keyword>
<reference evidence="10" key="2">
    <citation type="submission" date="2015-01" db="EMBL/GenBank/DDBJ databases">
        <title>Evolutionary Origins and Diversification of the Mycorrhizal Mutualists.</title>
        <authorList>
            <consortium name="DOE Joint Genome Institute"/>
            <consortium name="Mycorrhizal Genomics Consortium"/>
            <person name="Kohler A."/>
            <person name="Kuo A."/>
            <person name="Nagy L.G."/>
            <person name="Floudas D."/>
            <person name="Copeland A."/>
            <person name="Barry K.W."/>
            <person name="Cichocki N."/>
            <person name="Veneault-Fourrey C."/>
            <person name="LaButti K."/>
            <person name="Lindquist E.A."/>
            <person name="Lipzen A."/>
            <person name="Lundell T."/>
            <person name="Morin E."/>
            <person name="Murat C."/>
            <person name="Riley R."/>
            <person name="Ohm R."/>
            <person name="Sun H."/>
            <person name="Tunlid A."/>
            <person name="Henrissat B."/>
            <person name="Grigoriev I.V."/>
            <person name="Hibbett D.S."/>
            <person name="Martin F."/>
        </authorList>
    </citation>
    <scope>NUCLEOTIDE SEQUENCE [LARGE SCALE GENOMIC DNA]</scope>
    <source>
        <strain evidence="10">MUT 4182</strain>
    </source>
</reference>
<feature type="domain" description="Arf-GAP" evidence="8">
    <location>
        <begin position="9"/>
        <end position="128"/>
    </location>
</feature>
<feature type="compositionally biased region" description="Low complexity" evidence="7">
    <location>
        <begin position="305"/>
        <end position="324"/>
    </location>
</feature>
<dbReference type="CDD" id="cd08831">
    <property type="entry name" value="ArfGap_ArfGap2_3_like"/>
    <property type="match status" value="1"/>
</dbReference>
<reference evidence="9 10" key="1">
    <citation type="submission" date="2014-04" db="EMBL/GenBank/DDBJ databases">
        <authorList>
            <consortium name="DOE Joint Genome Institute"/>
            <person name="Kuo A."/>
            <person name="Girlanda M."/>
            <person name="Perotto S."/>
            <person name="Kohler A."/>
            <person name="Nagy L.G."/>
            <person name="Floudas D."/>
            <person name="Copeland A."/>
            <person name="Barry K.W."/>
            <person name="Cichocki N."/>
            <person name="Veneault-Fourrey C."/>
            <person name="LaButti K."/>
            <person name="Lindquist E.A."/>
            <person name="Lipzen A."/>
            <person name="Lundell T."/>
            <person name="Morin E."/>
            <person name="Murat C."/>
            <person name="Sun H."/>
            <person name="Tunlid A."/>
            <person name="Henrissat B."/>
            <person name="Grigoriev I.V."/>
            <person name="Hibbett D.S."/>
            <person name="Martin F."/>
            <person name="Nordberg H.P."/>
            <person name="Cantor M.N."/>
            <person name="Hua S.X."/>
        </authorList>
    </citation>
    <scope>NUCLEOTIDE SEQUENCE [LARGE SCALE GENOMIC DNA]</scope>
    <source>
        <strain evidence="9 10">MUT 4182</strain>
    </source>
</reference>
<keyword evidence="2" id="KW-0479">Metal-binding</keyword>
<feature type="compositionally biased region" description="Polar residues" evidence="7">
    <location>
        <begin position="395"/>
        <end position="415"/>
    </location>
</feature>
<feature type="compositionally biased region" description="Low complexity" evidence="7">
    <location>
        <begin position="188"/>
        <end position="202"/>
    </location>
</feature>
<sequence length="450" mass="47055">MEPTKEETLEVFKVLKSQKANKSCFDCKARNPTWSSVTFGVYICLDCSSVHRNMGVHISFVRSTNLDSWTLAQLRTMKVGGNQSATDYFNRAGGGSLLSDTDTRKKYSSRFADGYKEELAKRAQQDAISFPTRIWVEGLTVTSSGDVAAAPEENEDDFFSNWDKPATPKPTPKPSTGAKPAAAPPPSIGKAPTPNGAAPAPTQRLTSSGLRTNTSGSSPASSAPATPAARAAKLGARTTPGNSAASASGARPGKMGLGAKKAAAPINFEEAEKRAREEEEKVKLAMVERQKAEEEAKLLAAAAKASAASTPAASTSTTAKSTAADNKRASGEMERLGMGFKKIGLGATAAAPAASKTSAAEDDNNKYAREKFGNQKAISSDMYFGRGTYDPAAQSEAQGRLQQFQGATSISSNQYFGREEQDEDEEGVGYSRGGGGANSGGDTLAAAEAA</sequence>
<dbReference type="Pfam" id="PF01412">
    <property type="entry name" value="ArfGap"/>
    <property type="match status" value="1"/>
</dbReference>
<evidence type="ECO:0000256" key="5">
    <source>
        <dbReference type="PROSITE-ProRule" id="PRU00288"/>
    </source>
</evidence>
<dbReference type="GO" id="GO:0000139">
    <property type="term" value="C:Golgi membrane"/>
    <property type="evidence" value="ECO:0007669"/>
    <property type="project" value="GOC"/>
</dbReference>
<protein>
    <recommendedName>
        <fullName evidence="8">Arf-GAP domain-containing protein</fullName>
    </recommendedName>
</protein>
<evidence type="ECO:0000256" key="3">
    <source>
        <dbReference type="ARBA" id="ARBA00022771"/>
    </source>
</evidence>
<feature type="region of interest" description="Disordered" evidence="7">
    <location>
        <begin position="305"/>
        <end position="332"/>
    </location>
</feature>
<dbReference type="Proteomes" id="UP000054248">
    <property type="component" value="Unassembled WGS sequence"/>
</dbReference>
<feature type="region of interest" description="Disordered" evidence="7">
    <location>
        <begin position="351"/>
        <end position="372"/>
    </location>
</feature>
<dbReference type="SUPFAM" id="SSF57863">
    <property type="entry name" value="ArfGap/RecO-like zinc finger"/>
    <property type="match status" value="1"/>
</dbReference>
<accession>A0A0C3LLQ4</accession>
<dbReference type="PANTHER" id="PTHR45686:SF4">
    <property type="entry name" value="ADP-RIBOSYLATION FACTOR GTPASE ACTIVATING PROTEIN 3, ISOFORM H"/>
    <property type="match status" value="1"/>
</dbReference>